<feature type="region of interest" description="Disordered" evidence="1">
    <location>
        <begin position="238"/>
        <end position="267"/>
    </location>
</feature>
<evidence type="ECO:0000313" key="3">
    <source>
        <dbReference type="EMBL" id="CAD8341773.1"/>
    </source>
</evidence>
<feature type="signal peptide" evidence="2">
    <location>
        <begin position="1"/>
        <end position="21"/>
    </location>
</feature>
<evidence type="ECO:0000256" key="2">
    <source>
        <dbReference type="SAM" id="SignalP"/>
    </source>
</evidence>
<feature type="chain" id="PRO_5030716311" description="STI1 domain-containing protein" evidence="2">
    <location>
        <begin position="22"/>
        <end position="267"/>
    </location>
</feature>
<accession>A0A7S0F6F5</accession>
<protein>
    <recommendedName>
        <fullName evidence="4">STI1 domain-containing protein</fullName>
    </recommendedName>
</protein>
<keyword evidence="2" id="KW-0732">Signal</keyword>
<evidence type="ECO:0008006" key="4">
    <source>
        <dbReference type="Google" id="ProtNLM"/>
    </source>
</evidence>
<dbReference type="AlphaFoldDB" id="A0A7S0F6F5"/>
<proteinExistence type="predicted"/>
<evidence type="ECO:0000256" key="1">
    <source>
        <dbReference type="SAM" id="MobiDB-lite"/>
    </source>
</evidence>
<organism evidence="3">
    <name type="scientific">Craspedostauros australis</name>
    <dbReference type="NCBI Taxonomy" id="1486917"/>
    <lineage>
        <taxon>Eukaryota</taxon>
        <taxon>Sar</taxon>
        <taxon>Stramenopiles</taxon>
        <taxon>Ochrophyta</taxon>
        <taxon>Bacillariophyta</taxon>
        <taxon>Bacillariophyceae</taxon>
        <taxon>Bacillariophycidae</taxon>
        <taxon>Naviculales</taxon>
        <taxon>Naviculaceae</taxon>
        <taxon>Craspedostauros</taxon>
    </lineage>
</organism>
<sequence length="267" mass="29510">MIRRIVSITGLSLLFLSPTAAQFGVGGGRGGRAKGASFQELNEQAKKVQQEGGAAAGMDMGAMESMWGDAMEAFKDPEMMKQMEEAMKMLEDMTPEQLEQQMQQAMKMLTDGDMMKEMIKQMDVEQFVAHLEETGSLPAGEAQKLREDPAYFQQKLQETMENLSTLFQDPEIIKSATDMMTGMKEVMNNPGVLDEMTEMLMKDMSDDKIEEARLEILASPDAMGGLFDSEDMQDILKDPKKWRDSVREGQGMLGSDSKGAGVASGEL</sequence>
<gene>
    <name evidence="3" type="ORF">CAUS1442_LOCUS13908</name>
</gene>
<dbReference type="EMBL" id="HBEF01022475">
    <property type="protein sequence ID" value="CAD8341773.1"/>
    <property type="molecule type" value="Transcribed_RNA"/>
</dbReference>
<name>A0A7S0F6F5_9STRA</name>
<reference evidence="3" key="1">
    <citation type="submission" date="2021-01" db="EMBL/GenBank/DDBJ databases">
        <authorList>
            <person name="Corre E."/>
            <person name="Pelletier E."/>
            <person name="Niang G."/>
            <person name="Scheremetjew M."/>
            <person name="Finn R."/>
            <person name="Kale V."/>
            <person name="Holt S."/>
            <person name="Cochrane G."/>
            <person name="Meng A."/>
            <person name="Brown T."/>
            <person name="Cohen L."/>
        </authorList>
    </citation>
    <scope>NUCLEOTIDE SEQUENCE</scope>
    <source>
        <strain evidence="3">CCMP3328</strain>
    </source>
</reference>
<feature type="compositionally biased region" description="Basic and acidic residues" evidence="1">
    <location>
        <begin position="238"/>
        <end position="247"/>
    </location>
</feature>